<sequence>MDIMCLVETLLKKIYSGSFLPTTHFFQSLLWKMAMAHRILNSTIPFSMSTDQPKVGCLDASPEPCPPNTTSAAKADQQSHISNFLLKILSHGTAKHMGAGPLGTEKPSIIAQAECESQDSQEFCPNSSSTFSYAQGPRPRRKRRRRQRWRQGERETWQRDAGSETAREARLTGVQEQDSGEVGQCSYSSLSSDSCSSTESLCVQETVHPIFSSHYVAGATPLTSAHLWNPSLVTFSPGDTYGQESESPLPSEGDCSLALNGLRNYVTHSDRTYATPFINQLVREVKHRQEEDEEASYEEEREESDTNEGILFKEELRPDNYEYREGRDYDVCDVLKQGSYGDVYSIRDRTSGFTCAAKKVLLQSFSTEEVGSWSVLQHPHVVELFGFVREGLSIILFMDLKPGSLGQLLKERGRVPEDLSLHYLHQVLGALEHLHKRRVLHLDIKADNVLLSEDGKDTFLCDFGQSERLDQHGFSPFCGLKGTETHMAPEVACGETRCAKADVWSSCCMLLHMLTGHQPWIRYFSRPLYLKIAEEPPPLGEIPPECSPCTAEVIRQGLLKEPTGRASAEHLRAQTAKALEELGGLHSPARGGVYQNPIGRPDRSDPAPFSLSSGQQWMCPGQQRREAACLRSPCHGTDDREIEEVNDEEDEEEENVERSEGYPPLSTEPTEQEFRKLEMDLYVSSLSHLHSVERQEQILSFLGSDCLSPKESWDKKDSGRWSVGPGDDLSSGVFSYNSQSDGQSFSMDWLGPAPQPPPRCFEGVDVCIRDFNGQCLRIRETPRVKVGHIAVGISDQISERVFSLQREDGSLVHHDREVQETGLSLRCVPAPDCRHARPPRYTPCCDRAPDCRHAPCCKAPWSWRIRDGELEAWD</sequence>
<feature type="compositionally biased region" description="Basic and acidic residues" evidence="5">
    <location>
        <begin position="150"/>
        <end position="170"/>
    </location>
</feature>
<accession>A0AAD8ZF97</accession>
<keyword evidence="2" id="KW-0547">Nucleotide-binding</keyword>
<feature type="region of interest" description="Disordered" evidence="5">
    <location>
        <begin position="587"/>
        <end position="615"/>
    </location>
</feature>
<dbReference type="PROSITE" id="PS00108">
    <property type="entry name" value="PROTEIN_KINASE_ST"/>
    <property type="match status" value="1"/>
</dbReference>
<feature type="compositionally biased region" description="Basic residues" evidence="5">
    <location>
        <begin position="138"/>
        <end position="149"/>
    </location>
</feature>
<keyword evidence="3" id="KW-0418">Kinase</keyword>
<reference evidence="7" key="1">
    <citation type="submission" date="2023-03" db="EMBL/GenBank/DDBJ databases">
        <title>Electrophorus voltai genome.</title>
        <authorList>
            <person name="Bian C."/>
        </authorList>
    </citation>
    <scope>NUCLEOTIDE SEQUENCE</scope>
    <source>
        <strain evidence="7">CB-2022</strain>
        <tissue evidence="7">Muscle</tissue>
    </source>
</reference>
<keyword evidence="1" id="KW-0808">Transferase</keyword>
<keyword evidence="4" id="KW-0067">ATP-binding</keyword>
<dbReference type="InterPro" id="IPR008271">
    <property type="entry name" value="Ser/Thr_kinase_AS"/>
</dbReference>
<dbReference type="Proteomes" id="UP001239994">
    <property type="component" value="Unassembled WGS sequence"/>
</dbReference>
<proteinExistence type="predicted"/>
<keyword evidence="8" id="KW-1185">Reference proteome</keyword>
<dbReference type="InterPro" id="IPR000719">
    <property type="entry name" value="Prot_kinase_dom"/>
</dbReference>
<evidence type="ECO:0000256" key="1">
    <source>
        <dbReference type="ARBA" id="ARBA00022679"/>
    </source>
</evidence>
<comment type="caution">
    <text evidence="7">The sequence shown here is derived from an EMBL/GenBank/DDBJ whole genome shotgun (WGS) entry which is preliminary data.</text>
</comment>
<dbReference type="Pfam" id="PF00069">
    <property type="entry name" value="Pkinase"/>
    <property type="match status" value="1"/>
</dbReference>
<feature type="region of interest" description="Disordered" evidence="5">
    <location>
        <begin position="630"/>
        <end position="670"/>
    </location>
</feature>
<dbReference type="GO" id="GO:0005524">
    <property type="term" value="F:ATP binding"/>
    <property type="evidence" value="ECO:0007669"/>
    <property type="project" value="UniProtKB-KW"/>
</dbReference>
<gene>
    <name evidence="7" type="ORF">P4O66_000738</name>
</gene>
<organism evidence="7 8">
    <name type="scientific">Electrophorus voltai</name>
    <dbReference type="NCBI Taxonomy" id="2609070"/>
    <lineage>
        <taxon>Eukaryota</taxon>
        <taxon>Metazoa</taxon>
        <taxon>Chordata</taxon>
        <taxon>Craniata</taxon>
        <taxon>Vertebrata</taxon>
        <taxon>Euteleostomi</taxon>
        <taxon>Actinopterygii</taxon>
        <taxon>Neopterygii</taxon>
        <taxon>Teleostei</taxon>
        <taxon>Ostariophysi</taxon>
        <taxon>Gymnotiformes</taxon>
        <taxon>Gymnotoidei</taxon>
        <taxon>Gymnotidae</taxon>
        <taxon>Electrophorus</taxon>
    </lineage>
</organism>
<dbReference type="EMBL" id="JAROKS010000012">
    <property type="protein sequence ID" value="KAK1797977.1"/>
    <property type="molecule type" value="Genomic_DNA"/>
</dbReference>
<feature type="region of interest" description="Disordered" evidence="5">
    <location>
        <begin position="121"/>
        <end position="185"/>
    </location>
</feature>
<dbReference type="Gene3D" id="1.10.510.10">
    <property type="entry name" value="Transferase(Phosphotransferase) domain 1"/>
    <property type="match status" value="1"/>
</dbReference>
<dbReference type="GO" id="GO:0007249">
    <property type="term" value="P:canonical NF-kappaB signal transduction"/>
    <property type="evidence" value="ECO:0007669"/>
    <property type="project" value="TreeGrafter"/>
</dbReference>
<evidence type="ECO:0000256" key="5">
    <source>
        <dbReference type="SAM" id="MobiDB-lite"/>
    </source>
</evidence>
<feature type="compositionally biased region" description="Acidic residues" evidence="5">
    <location>
        <begin position="640"/>
        <end position="655"/>
    </location>
</feature>
<dbReference type="InterPro" id="IPR050538">
    <property type="entry name" value="MAP_kinase_kinase_kinase"/>
</dbReference>
<evidence type="ECO:0000313" key="7">
    <source>
        <dbReference type="EMBL" id="KAK1797977.1"/>
    </source>
</evidence>
<dbReference type="PANTHER" id="PTHR48016">
    <property type="entry name" value="MAP KINASE KINASE KINASE SSK2-RELATED-RELATED"/>
    <property type="match status" value="1"/>
</dbReference>
<feature type="compositionally biased region" description="Polar residues" evidence="5">
    <location>
        <begin position="121"/>
        <end position="133"/>
    </location>
</feature>
<evidence type="ECO:0000256" key="3">
    <source>
        <dbReference type="ARBA" id="ARBA00022777"/>
    </source>
</evidence>
<dbReference type="AlphaFoldDB" id="A0AAD8ZF97"/>
<evidence type="ECO:0000256" key="4">
    <source>
        <dbReference type="ARBA" id="ARBA00022840"/>
    </source>
</evidence>
<evidence type="ECO:0000259" key="6">
    <source>
        <dbReference type="PROSITE" id="PS50011"/>
    </source>
</evidence>
<dbReference type="SMART" id="SM00220">
    <property type="entry name" value="S_TKc"/>
    <property type="match status" value="1"/>
</dbReference>
<evidence type="ECO:0000313" key="8">
    <source>
        <dbReference type="Proteomes" id="UP001239994"/>
    </source>
</evidence>
<dbReference type="PROSITE" id="PS50011">
    <property type="entry name" value="PROTEIN_KINASE_DOM"/>
    <property type="match status" value="1"/>
</dbReference>
<dbReference type="GO" id="GO:0004672">
    <property type="term" value="F:protein kinase activity"/>
    <property type="evidence" value="ECO:0007669"/>
    <property type="project" value="InterPro"/>
</dbReference>
<name>A0AAD8ZF97_9TELE</name>
<dbReference type="SUPFAM" id="SSF56112">
    <property type="entry name" value="Protein kinase-like (PK-like)"/>
    <property type="match status" value="1"/>
</dbReference>
<evidence type="ECO:0000256" key="2">
    <source>
        <dbReference type="ARBA" id="ARBA00022741"/>
    </source>
</evidence>
<feature type="domain" description="Protein kinase" evidence="6">
    <location>
        <begin position="329"/>
        <end position="579"/>
    </location>
</feature>
<dbReference type="InterPro" id="IPR011009">
    <property type="entry name" value="Kinase-like_dom_sf"/>
</dbReference>
<dbReference type="PANTHER" id="PTHR48016:SF9">
    <property type="entry name" value="MITOGEN-ACTIVATED PROTEIN KINASE KINASE KINASE 14"/>
    <property type="match status" value="1"/>
</dbReference>
<protein>
    <recommendedName>
        <fullName evidence="6">Protein kinase domain-containing protein</fullName>
    </recommendedName>
</protein>
<dbReference type="Gene3D" id="3.30.200.20">
    <property type="entry name" value="Phosphorylase Kinase, domain 1"/>
    <property type="match status" value="1"/>
</dbReference>